<accession>A0ABU3BKK3</accession>
<proteinExistence type="predicted"/>
<evidence type="ECO:0000313" key="2">
    <source>
        <dbReference type="EMBL" id="MDT0622691.1"/>
    </source>
</evidence>
<dbReference type="EMBL" id="JAVRHU010000005">
    <property type="protein sequence ID" value="MDT0622691.1"/>
    <property type="molecule type" value="Genomic_DNA"/>
</dbReference>
<organism evidence="2 3">
    <name type="scientific">Croceitalea vernalis</name>
    <dbReference type="NCBI Taxonomy" id="3075599"/>
    <lineage>
        <taxon>Bacteria</taxon>
        <taxon>Pseudomonadati</taxon>
        <taxon>Bacteroidota</taxon>
        <taxon>Flavobacteriia</taxon>
        <taxon>Flavobacteriales</taxon>
        <taxon>Flavobacteriaceae</taxon>
        <taxon>Croceitalea</taxon>
    </lineage>
</organism>
<keyword evidence="3" id="KW-1185">Reference proteome</keyword>
<keyword evidence="1" id="KW-1133">Transmembrane helix</keyword>
<feature type="transmembrane region" description="Helical" evidence="1">
    <location>
        <begin position="29"/>
        <end position="49"/>
    </location>
</feature>
<keyword evidence="1" id="KW-0812">Transmembrane</keyword>
<sequence>MKNKKMALGVLFGAGIGLCIGILSNNIEIGLSLGAGVGLVYGTAIGTRFKKENEK</sequence>
<name>A0ABU3BKK3_9FLAO</name>
<dbReference type="Proteomes" id="UP001250662">
    <property type="component" value="Unassembled WGS sequence"/>
</dbReference>
<evidence type="ECO:0000256" key="1">
    <source>
        <dbReference type="SAM" id="Phobius"/>
    </source>
</evidence>
<keyword evidence="1" id="KW-0472">Membrane</keyword>
<evidence type="ECO:0000313" key="3">
    <source>
        <dbReference type="Proteomes" id="UP001250662"/>
    </source>
</evidence>
<reference evidence="2 3" key="1">
    <citation type="submission" date="2023-09" db="EMBL/GenBank/DDBJ databases">
        <authorList>
            <person name="Rey-Velasco X."/>
        </authorList>
    </citation>
    <scope>NUCLEOTIDE SEQUENCE [LARGE SCALE GENOMIC DNA]</scope>
    <source>
        <strain evidence="2 3">P007</strain>
    </source>
</reference>
<protein>
    <recommendedName>
        <fullName evidence="4">Glycine zipper family protein</fullName>
    </recommendedName>
</protein>
<dbReference type="RefSeq" id="WP_311386129.1">
    <property type="nucleotide sequence ID" value="NZ_JAVRHU010000005.1"/>
</dbReference>
<gene>
    <name evidence="2" type="ORF">RM520_13760</name>
</gene>
<comment type="caution">
    <text evidence="2">The sequence shown here is derived from an EMBL/GenBank/DDBJ whole genome shotgun (WGS) entry which is preliminary data.</text>
</comment>
<evidence type="ECO:0008006" key="4">
    <source>
        <dbReference type="Google" id="ProtNLM"/>
    </source>
</evidence>